<dbReference type="InParanoid" id="A0A2R5GCT7"/>
<dbReference type="Proteomes" id="UP000241890">
    <property type="component" value="Unassembled WGS sequence"/>
</dbReference>
<dbReference type="InterPro" id="IPR036188">
    <property type="entry name" value="FAD/NAD-bd_sf"/>
</dbReference>
<dbReference type="AlphaFoldDB" id="A0A2R5GCT7"/>
<proteinExistence type="predicted"/>
<dbReference type="SUPFAM" id="SSF51905">
    <property type="entry name" value="FAD/NAD(P)-binding domain"/>
    <property type="match status" value="1"/>
</dbReference>
<comment type="caution">
    <text evidence="1">The sequence shown here is derived from an EMBL/GenBank/DDBJ whole genome shotgun (WGS) entry which is preliminary data.</text>
</comment>
<gene>
    <name evidence="1" type="ORF">FCC1311_046082</name>
</gene>
<sequence>MKSKTSSSSAASVALAATAAVASALAVSVVLVRLRSKASRRKRARRDARQLAAHEVVVVCDGDAGFEVVRELRARLELLHENQAQKALVKVVLVNEAPQTPWLWRLLWAGDAAPDTVLVGQVASVYCDGLVLSSGRTVDFDALVCASTTPTCPSSRAYPASTVQTLCTSLCSYLGALEMEAIKADATLGADSFPAEWHQSNQRGLEVEPGSFRVKATPHVFAMGVHANIPAHGLWPTDPIVQAQAVASGVLASLLAAD</sequence>
<organism evidence="1 2">
    <name type="scientific">Hondaea fermentalgiana</name>
    <dbReference type="NCBI Taxonomy" id="2315210"/>
    <lineage>
        <taxon>Eukaryota</taxon>
        <taxon>Sar</taxon>
        <taxon>Stramenopiles</taxon>
        <taxon>Bigyra</taxon>
        <taxon>Labyrinthulomycetes</taxon>
        <taxon>Thraustochytrida</taxon>
        <taxon>Thraustochytriidae</taxon>
        <taxon>Hondaea</taxon>
    </lineage>
</organism>
<name>A0A2R5GCT7_9STRA</name>
<reference evidence="1 2" key="1">
    <citation type="submission" date="2017-12" db="EMBL/GenBank/DDBJ databases">
        <title>Sequencing, de novo assembly and annotation of complete genome of a new Thraustochytrid species, strain FCC1311.</title>
        <authorList>
            <person name="Sedici K."/>
            <person name="Godart F."/>
            <person name="Aiese Cigliano R."/>
            <person name="Sanseverino W."/>
            <person name="Barakat M."/>
            <person name="Ortet P."/>
            <person name="Marechal E."/>
            <person name="Cagnac O."/>
            <person name="Amato A."/>
        </authorList>
    </citation>
    <scope>NUCLEOTIDE SEQUENCE [LARGE SCALE GENOMIC DNA]</scope>
</reference>
<keyword evidence="2" id="KW-1185">Reference proteome</keyword>
<evidence type="ECO:0000313" key="2">
    <source>
        <dbReference type="Proteomes" id="UP000241890"/>
    </source>
</evidence>
<protein>
    <submittedName>
        <fullName evidence="1">Uncharacterized protein</fullName>
    </submittedName>
</protein>
<accession>A0A2R5GCT7</accession>
<dbReference type="EMBL" id="BEYU01000040">
    <property type="protein sequence ID" value="GBG28385.1"/>
    <property type="molecule type" value="Genomic_DNA"/>
</dbReference>
<evidence type="ECO:0000313" key="1">
    <source>
        <dbReference type="EMBL" id="GBG28385.1"/>
    </source>
</evidence>